<dbReference type="STRING" id="65489.A0A0D3FK28"/>
<dbReference type="InterPro" id="IPR050148">
    <property type="entry name" value="Terpene_synthase-like"/>
</dbReference>
<evidence type="ECO:0000256" key="1">
    <source>
        <dbReference type="ARBA" id="ARBA00001936"/>
    </source>
</evidence>
<dbReference type="Pfam" id="PF03936">
    <property type="entry name" value="Terpene_synth_C"/>
    <property type="match status" value="1"/>
</dbReference>
<dbReference type="EnsemblPlants" id="OBART03G22150.2">
    <property type="protein sequence ID" value="OBART03G22150.2"/>
    <property type="gene ID" value="OBART03G22150"/>
</dbReference>
<feature type="compositionally biased region" description="Basic and acidic residues" evidence="4">
    <location>
        <begin position="654"/>
        <end position="663"/>
    </location>
</feature>
<reference evidence="7" key="2">
    <citation type="submission" date="2015-03" db="UniProtKB">
        <authorList>
            <consortium name="EnsemblPlants"/>
        </authorList>
    </citation>
    <scope>IDENTIFICATION</scope>
</reference>
<dbReference type="Gramene" id="OBART03G22150.2">
    <property type="protein sequence ID" value="OBART03G22150.2"/>
    <property type="gene ID" value="OBART03G22150"/>
</dbReference>
<dbReference type="InterPro" id="IPR044814">
    <property type="entry name" value="Terpene_cyclase_plant_C1"/>
</dbReference>
<dbReference type="Pfam" id="PF01397">
    <property type="entry name" value="Terpene_synth"/>
    <property type="match status" value="1"/>
</dbReference>
<dbReference type="PANTHER" id="PTHR31225:SF217">
    <property type="entry name" value="TERPENE SYNTHASE METAL-BINDING DOMAIN-CONTAINING PROTEIN"/>
    <property type="match status" value="1"/>
</dbReference>
<accession>A0A0D3FK28</accession>
<evidence type="ECO:0000256" key="4">
    <source>
        <dbReference type="SAM" id="MobiDB-lite"/>
    </source>
</evidence>
<dbReference type="SUPFAM" id="SSF48576">
    <property type="entry name" value="Terpenoid synthases"/>
    <property type="match status" value="1"/>
</dbReference>
<evidence type="ECO:0000259" key="6">
    <source>
        <dbReference type="Pfam" id="PF03936"/>
    </source>
</evidence>
<keyword evidence="8" id="KW-1185">Reference proteome</keyword>
<dbReference type="SFLD" id="SFLDG01019">
    <property type="entry name" value="Terpene_Cyclase_Like_1_C_Termi"/>
    <property type="match status" value="1"/>
</dbReference>
<dbReference type="InterPro" id="IPR036965">
    <property type="entry name" value="Terpene_synth_N_sf"/>
</dbReference>
<dbReference type="GO" id="GO:0000287">
    <property type="term" value="F:magnesium ion binding"/>
    <property type="evidence" value="ECO:0007669"/>
    <property type="project" value="InterPro"/>
</dbReference>
<dbReference type="GO" id="GO:0010333">
    <property type="term" value="F:terpene synthase activity"/>
    <property type="evidence" value="ECO:0007669"/>
    <property type="project" value="InterPro"/>
</dbReference>
<evidence type="ECO:0000313" key="7">
    <source>
        <dbReference type="EnsemblPlants" id="OBART03G22150.2"/>
    </source>
</evidence>
<dbReference type="Gene3D" id="1.10.600.10">
    <property type="entry name" value="Farnesyl Diphosphate Synthase"/>
    <property type="match status" value="1"/>
</dbReference>
<evidence type="ECO:0000259" key="5">
    <source>
        <dbReference type="Pfam" id="PF01397"/>
    </source>
</evidence>
<dbReference type="GO" id="GO:0016102">
    <property type="term" value="P:diterpenoid biosynthetic process"/>
    <property type="evidence" value="ECO:0007669"/>
    <property type="project" value="InterPro"/>
</dbReference>
<dbReference type="AlphaFoldDB" id="A0A0D3FK28"/>
<feature type="domain" description="Terpene synthase metal-binding" evidence="6">
    <location>
        <begin position="262"/>
        <end position="496"/>
    </location>
</feature>
<dbReference type="InterPro" id="IPR034741">
    <property type="entry name" value="Terpene_cyclase-like_1_C"/>
</dbReference>
<comment type="cofactor">
    <cofactor evidence="1">
        <name>Mn(2+)</name>
        <dbReference type="ChEBI" id="CHEBI:29035"/>
    </cofactor>
</comment>
<dbReference type="SUPFAM" id="SSF48239">
    <property type="entry name" value="Terpenoid cyclases/Protein prenyltransferases"/>
    <property type="match status" value="1"/>
</dbReference>
<organism evidence="7">
    <name type="scientific">Oryza barthii</name>
    <dbReference type="NCBI Taxonomy" id="65489"/>
    <lineage>
        <taxon>Eukaryota</taxon>
        <taxon>Viridiplantae</taxon>
        <taxon>Streptophyta</taxon>
        <taxon>Embryophyta</taxon>
        <taxon>Tracheophyta</taxon>
        <taxon>Spermatophyta</taxon>
        <taxon>Magnoliopsida</taxon>
        <taxon>Liliopsida</taxon>
        <taxon>Poales</taxon>
        <taxon>Poaceae</taxon>
        <taxon>BOP clade</taxon>
        <taxon>Oryzoideae</taxon>
        <taxon>Oryzeae</taxon>
        <taxon>Oryzinae</taxon>
        <taxon>Oryza</taxon>
    </lineage>
</organism>
<dbReference type="PaxDb" id="65489-OBART03G22150.2"/>
<dbReference type="CDD" id="cd00684">
    <property type="entry name" value="Terpene_cyclase_plant_C1"/>
    <property type="match status" value="1"/>
</dbReference>
<evidence type="ECO:0000256" key="3">
    <source>
        <dbReference type="ARBA" id="ARBA00022723"/>
    </source>
</evidence>
<dbReference type="SFLD" id="SFLDS00005">
    <property type="entry name" value="Isoprenoid_Synthase_Type_I"/>
    <property type="match status" value="1"/>
</dbReference>
<protein>
    <submittedName>
        <fullName evidence="7">Uncharacterized protein</fullName>
    </submittedName>
</protein>
<evidence type="ECO:0000313" key="8">
    <source>
        <dbReference type="Proteomes" id="UP000026960"/>
    </source>
</evidence>
<sequence>MAGRVIAQGYRVVDEERHAVNYRSSVWGDYFIRNPILPHNYRKSLEWMTERCDDLIVETREMFVDILNPFAKMKLIDALQRLGVSYHFKEEIDNSLESLVSVKFANDDFHAISLQFRLLRQQRRYMPCDAFKEFIDKQGNLNGTLCSDTRALLALYEAAHLGTPNEEILREAQVETTNQLKRIVDCIEKPLSNKVRHALETPSFRRMKRLEARLYIPLYEEDKEECNEMILELAKLDFYLLQRLHREEVKEICEWYHGLESPRELFYARHRPAEAYFWALGVYYEPEYAKPRKLLAKFIATITPYDDTFDNYGLWKELQPFADVMQRWDEKGAEQLGRCYKEYAQFMFGTMNEIEGALPKGTPRKNVNVIKDIITEVCKGYVTEIDWRDSKYIPPLKEHLQITLVTCFYWAINCTAFVVFQEGVTEEVMIWMSGFPQIVKDSCIVSRLMDDIVAHAFETERNNVATAVTCYMKEYDSTKEEAIKALWNDVENAWKDMNEEYLKLTSIPSSLLIQSVSIMNNRVSKLASDDPMKHVGPTGDDRQEANAAAAVPFDALTIAAVLLGASSISAKTRTLYHHRGQERCSQNSPTTCLLCRKPLESAGDAKGLPATNLLNHLHGQTPSPHLPKGSTTIVWKQTSQKRRGAPRRGRRPGWPKEELKVEDRSTKDVVVFYVTNEKLKGKRS</sequence>
<dbReference type="Gene3D" id="1.50.10.130">
    <property type="entry name" value="Terpene synthase, N-terminal domain"/>
    <property type="match status" value="1"/>
</dbReference>
<dbReference type="InterPro" id="IPR008949">
    <property type="entry name" value="Isoprenoid_synthase_dom_sf"/>
</dbReference>
<feature type="compositionally biased region" description="Basic residues" evidence="4">
    <location>
        <begin position="639"/>
        <end position="653"/>
    </location>
</feature>
<proteinExistence type="predicted"/>
<dbReference type="InterPro" id="IPR008930">
    <property type="entry name" value="Terpenoid_cyclase/PrenylTrfase"/>
</dbReference>
<feature type="domain" description="Terpene synthase N-terminal" evidence="5">
    <location>
        <begin position="26"/>
        <end position="199"/>
    </location>
</feature>
<evidence type="ECO:0000256" key="2">
    <source>
        <dbReference type="ARBA" id="ARBA00001946"/>
    </source>
</evidence>
<comment type="cofactor">
    <cofactor evidence="2">
        <name>Mg(2+)</name>
        <dbReference type="ChEBI" id="CHEBI:18420"/>
    </cofactor>
</comment>
<dbReference type="InterPro" id="IPR005630">
    <property type="entry name" value="Terpene_synthase_metal-bd"/>
</dbReference>
<reference evidence="7" key="1">
    <citation type="journal article" date="2009" name="Rice">
        <title>De Novo Next Generation Sequencing of Plant Genomes.</title>
        <authorList>
            <person name="Rounsley S."/>
            <person name="Marri P.R."/>
            <person name="Yu Y."/>
            <person name="He R."/>
            <person name="Sisneros N."/>
            <person name="Goicoechea J.L."/>
            <person name="Lee S.J."/>
            <person name="Angelova A."/>
            <person name="Kudrna D."/>
            <person name="Luo M."/>
            <person name="Affourtit J."/>
            <person name="Desany B."/>
            <person name="Knight J."/>
            <person name="Niazi F."/>
            <person name="Egholm M."/>
            <person name="Wing R.A."/>
        </authorList>
    </citation>
    <scope>NUCLEOTIDE SEQUENCE [LARGE SCALE GENOMIC DNA]</scope>
    <source>
        <strain evidence="7">cv. IRGC 105608</strain>
    </source>
</reference>
<dbReference type="InterPro" id="IPR001906">
    <property type="entry name" value="Terpene_synth_N"/>
</dbReference>
<dbReference type="PANTHER" id="PTHR31225">
    <property type="entry name" value="OS04G0344100 PROTEIN-RELATED"/>
    <property type="match status" value="1"/>
</dbReference>
<feature type="region of interest" description="Disordered" evidence="4">
    <location>
        <begin position="635"/>
        <end position="663"/>
    </location>
</feature>
<name>A0A0D3FK28_9ORYZ</name>
<dbReference type="Proteomes" id="UP000026960">
    <property type="component" value="Chromosome 3"/>
</dbReference>
<dbReference type="eggNOG" id="ENOG502QUCN">
    <property type="taxonomic scope" value="Eukaryota"/>
</dbReference>
<keyword evidence="3" id="KW-0479">Metal-binding</keyword>